<dbReference type="Gene3D" id="3.30.428.10">
    <property type="entry name" value="HIT-like"/>
    <property type="match status" value="1"/>
</dbReference>
<dbReference type="PANTHER" id="PTHR46648">
    <property type="entry name" value="HIT FAMILY PROTEIN 1"/>
    <property type="match status" value="1"/>
</dbReference>
<dbReference type="PANTHER" id="PTHR46648:SF1">
    <property type="entry name" value="ADENOSINE 5'-MONOPHOSPHORAMIDASE HNT1"/>
    <property type="match status" value="1"/>
</dbReference>
<dbReference type="AlphaFoldDB" id="A0A327ZNA6"/>
<evidence type="ECO:0000256" key="1">
    <source>
        <dbReference type="PIRSR" id="PIRSR601310-1"/>
    </source>
</evidence>
<feature type="domain" description="HIT" evidence="4">
    <location>
        <begin position="6"/>
        <end position="111"/>
    </location>
</feature>
<keyword evidence="6" id="KW-1185">Reference proteome</keyword>
<dbReference type="SUPFAM" id="SSF54197">
    <property type="entry name" value="HIT-like"/>
    <property type="match status" value="1"/>
</dbReference>
<evidence type="ECO:0000256" key="2">
    <source>
        <dbReference type="PIRSR" id="PIRSR601310-3"/>
    </source>
</evidence>
<dbReference type="InterPro" id="IPR001310">
    <property type="entry name" value="Histidine_triad_HIT"/>
</dbReference>
<reference evidence="5 6" key="1">
    <citation type="submission" date="2018-06" db="EMBL/GenBank/DDBJ databases">
        <title>Genomic Encyclopedia of Type Strains, Phase III (KMG-III): the genomes of soil and plant-associated and newly described type strains.</title>
        <authorList>
            <person name="Whitman W."/>
        </authorList>
    </citation>
    <scope>NUCLEOTIDE SEQUENCE [LARGE SCALE GENOMIC DNA]</scope>
    <source>
        <strain evidence="5 6">CGMCC 4.7090</strain>
    </source>
</reference>
<protein>
    <submittedName>
        <fullName evidence="5">Histidine triad (HIT) family protein</fullName>
    </submittedName>
</protein>
<feature type="short sequence motif" description="Histidine triad motif" evidence="2 3">
    <location>
        <begin position="96"/>
        <end position="100"/>
    </location>
</feature>
<comment type="caution">
    <text evidence="5">The sequence shown here is derived from an EMBL/GenBank/DDBJ whole genome shotgun (WGS) entry which is preliminary data.</text>
</comment>
<dbReference type="InterPro" id="IPR036265">
    <property type="entry name" value="HIT-like_sf"/>
</dbReference>
<dbReference type="Pfam" id="PF01230">
    <property type="entry name" value="HIT"/>
    <property type="match status" value="1"/>
</dbReference>
<dbReference type="PRINTS" id="PR00332">
    <property type="entry name" value="HISTRIAD"/>
</dbReference>
<dbReference type="GO" id="GO:0003824">
    <property type="term" value="F:catalytic activity"/>
    <property type="evidence" value="ECO:0007669"/>
    <property type="project" value="InterPro"/>
</dbReference>
<feature type="active site" description="Tele-AMP-histidine intermediate" evidence="1">
    <location>
        <position position="98"/>
    </location>
</feature>
<accession>A0A327ZNA6</accession>
<evidence type="ECO:0000313" key="5">
    <source>
        <dbReference type="EMBL" id="RAK40301.1"/>
    </source>
</evidence>
<dbReference type="PROSITE" id="PS51084">
    <property type="entry name" value="HIT_2"/>
    <property type="match status" value="1"/>
</dbReference>
<evidence type="ECO:0000313" key="6">
    <source>
        <dbReference type="Proteomes" id="UP000249341"/>
    </source>
</evidence>
<name>A0A327ZNA6_9ACTN</name>
<dbReference type="Proteomes" id="UP000249341">
    <property type="component" value="Unassembled WGS sequence"/>
</dbReference>
<dbReference type="GO" id="GO:0009117">
    <property type="term" value="P:nucleotide metabolic process"/>
    <property type="evidence" value="ECO:0007669"/>
    <property type="project" value="TreeGrafter"/>
</dbReference>
<dbReference type="InterPro" id="IPR011146">
    <property type="entry name" value="HIT-like"/>
</dbReference>
<dbReference type="EMBL" id="QLMJ01000003">
    <property type="protein sequence ID" value="RAK40301.1"/>
    <property type="molecule type" value="Genomic_DNA"/>
</dbReference>
<evidence type="ECO:0000259" key="4">
    <source>
        <dbReference type="PROSITE" id="PS51084"/>
    </source>
</evidence>
<organism evidence="5 6">
    <name type="scientific">Actinoplanes lutulentus</name>
    <dbReference type="NCBI Taxonomy" id="1287878"/>
    <lineage>
        <taxon>Bacteria</taxon>
        <taxon>Bacillati</taxon>
        <taxon>Actinomycetota</taxon>
        <taxon>Actinomycetes</taxon>
        <taxon>Micromonosporales</taxon>
        <taxon>Micromonosporaceae</taxon>
        <taxon>Actinoplanes</taxon>
    </lineage>
</organism>
<evidence type="ECO:0000256" key="3">
    <source>
        <dbReference type="PROSITE-ProRule" id="PRU00464"/>
    </source>
</evidence>
<gene>
    <name evidence="5" type="ORF">B0I29_103333</name>
</gene>
<sequence>MVADCVFCGIVAGTVPAFIVASVPAGVAFLDIRPVFKGHVLVVPRAHVVQLADLPASEIPGYFRFVQLLSVAVPAALGSQGTFVAMNNIVSQSVPHLHSHVVPRTKGDGLRGFFWPRHKYASDDEAGSFASKVGNEYRSLDVAEGGRRE</sequence>
<proteinExistence type="predicted"/>